<comment type="caution">
    <text evidence="1">The sequence shown here is derived from an EMBL/GenBank/DDBJ whole genome shotgun (WGS) entry which is preliminary data.</text>
</comment>
<accession>A0AA39U194</accession>
<sequence length="205" mass="22961">MPVLFRLKLVHDPIDTFCPTATRQLHSLTIESFVSRFKEYVLGTIEIKPQDIIMNAESRPMLHHLPPNSTHTDLVLDRDLAHCTPGIIYGAVFNEKGSLQYPDSDLLKVLVKVNGGVVTDNHLGNYDVLAMTVSMAEELSFSLWESMTEEIKVSTNPRPCSYPCEAIVLKTEILFNNIGRRGRRAAVHETESYLDGSSSFLENAV</sequence>
<name>A0AA39U194_9AGAR</name>
<dbReference type="Proteomes" id="UP001175227">
    <property type="component" value="Unassembled WGS sequence"/>
</dbReference>
<gene>
    <name evidence="1" type="ORF">IW261DRAFT_1424531</name>
</gene>
<dbReference type="AlphaFoldDB" id="A0AA39U194"/>
<evidence type="ECO:0000313" key="1">
    <source>
        <dbReference type="EMBL" id="KAK0472138.1"/>
    </source>
</evidence>
<reference evidence="1" key="1">
    <citation type="submission" date="2023-06" db="EMBL/GenBank/DDBJ databases">
        <authorList>
            <consortium name="Lawrence Berkeley National Laboratory"/>
            <person name="Ahrendt S."/>
            <person name="Sahu N."/>
            <person name="Indic B."/>
            <person name="Wong-Bajracharya J."/>
            <person name="Merenyi Z."/>
            <person name="Ke H.-M."/>
            <person name="Monk M."/>
            <person name="Kocsube S."/>
            <person name="Drula E."/>
            <person name="Lipzen A."/>
            <person name="Balint B."/>
            <person name="Henrissat B."/>
            <person name="Andreopoulos B."/>
            <person name="Martin F.M."/>
            <person name="Harder C.B."/>
            <person name="Rigling D."/>
            <person name="Ford K.L."/>
            <person name="Foster G.D."/>
            <person name="Pangilinan J."/>
            <person name="Papanicolaou A."/>
            <person name="Barry K."/>
            <person name="LaButti K."/>
            <person name="Viragh M."/>
            <person name="Koriabine M."/>
            <person name="Yan M."/>
            <person name="Riley R."/>
            <person name="Champramary S."/>
            <person name="Plett K.L."/>
            <person name="Tsai I.J."/>
            <person name="Slot J."/>
            <person name="Sipos G."/>
            <person name="Plett J."/>
            <person name="Nagy L.G."/>
            <person name="Grigoriev I.V."/>
        </authorList>
    </citation>
    <scope>NUCLEOTIDE SEQUENCE</scope>
    <source>
        <strain evidence="1">ICMP 16352</strain>
    </source>
</reference>
<dbReference type="EMBL" id="JAUEPR010000043">
    <property type="protein sequence ID" value="KAK0472138.1"/>
    <property type="molecule type" value="Genomic_DNA"/>
</dbReference>
<protein>
    <submittedName>
        <fullName evidence="1">Uncharacterized protein</fullName>
    </submittedName>
</protein>
<proteinExistence type="predicted"/>
<keyword evidence="2" id="KW-1185">Reference proteome</keyword>
<organism evidence="1 2">
    <name type="scientific">Armillaria novae-zelandiae</name>
    <dbReference type="NCBI Taxonomy" id="153914"/>
    <lineage>
        <taxon>Eukaryota</taxon>
        <taxon>Fungi</taxon>
        <taxon>Dikarya</taxon>
        <taxon>Basidiomycota</taxon>
        <taxon>Agaricomycotina</taxon>
        <taxon>Agaricomycetes</taxon>
        <taxon>Agaricomycetidae</taxon>
        <taxon>Agaricales</taxon>
        <taxon>Marasmiineae</taxon>
        <taxon>Physalacriaceae</taxon>
        <taxon>Armillaria</taxon>
    </lineage>
</organism>
<evidence type="ECO:0000313" key="2">
    <source>
        <dbReference type="Proteomes" id="UP001175227"/>
    </source>
</evidence>